<proteinExistence type="predicted"/>
<organism evidence="2 3">
    <name type="scientific">Stylosanthes scabra</name>
    <dbReference type="NCBI Taxonomy" id="79078"/>
    <lineage>
        <taxon>Eukaryota</taxon>
        <taxon>Viridiplantae</taxon>
        <taxon>Streptophyta</taxon>
        <taxon>Embryophyta</taxon>
        <taxon>Tracheophyta</taxon>
        <taxon>Spermatophyta</taxon>
        <taxon>Magnoliopsida</taxon>
        <taxon>eudicotyledons</taxon>
        <taxon>Gunneridae</taxon>
        <taxon>Pentapetalae</taxon>
        <taxon>rosids</taxon>
        <taxon>fabids</taxon>
        <taxon>Fabales</taxon>
        <taxon>Fabaceae</taxon>
        <taxon>Papilionoideae</taxon>
        <taxon>50 kb inversion clade</taxon>
        <taxon>dalbergioids sensu lato</taxon>
        <taxon>Dalbergieae</taxon>
        <taxon>Pterocarpus clade</taxon>
        <taxon>Stylosanthes</taxon>
    </lineage>
</organism>
<keyword evidence="1" id="KW-0472">Membrane</keyword>
<dbReference type="Proteomes" id="UP001341840">
    <property type="component" value="Unassembled WGS sequence"/>
</dbReference>
<evidence type="ECO:0000256" key="1">
    <source>
        <dbReference type="SAM" id="Phobius"/>
    </source>
</evidence>
<keyword evidence="3" id="KW-1185">Reference proteome</keyword>
<feature type="transmembrane region" description="Helical" evidence="1">
    <location>
        <begin position="20"/>
        <end position="39"/>
    </location>
</feature>
<keyword evidence="1" id="KW-1133">Transmembrane helix</keyword>
<comment type="caution">
    <text evidence="2">The sequence shown here is derived from an EMBL/GenBank/DDBJ whole genome shotgun (WGS) entry which is preliminary data.</text>
</comment>
<reference evidence="2 3" key="1">
    <citation type="journal article" date="2023" name="Plants (Basel)">
        <title>Bridging the Gap: Combining Genomics and Transcriptomics Approaches to Understand Stylosanthes scabra, an Orphan Legume from the Brazilian Caatinga.</title>
        <authorList>
            <person name="Ferreira-Neto J.R.C."/>
            <person name="da Silva M.D."/>
            <person name="Binneck E."/>
            <person name="de Melo N.F."/>
            <person name="da Silva R.H."/>
            <person name="de Melo A.L.T.M."/>
            <person name="Pandolfi V."/>
            <person name="Bustamante F.O."/>
            <person name="Brasileiro-Vidal A.C."/>
            <person name="Benko-Iseppon A.M."/>
        </authorList>
    </citation>
    <scope>NUCLEOTIDE SEQUENCE [LARGE SCALE GENOMIC DNA]</scope>
    <source>
        <tissue evidence="2">Leaves</tissue>
    </source>
</reference>
<gene>
    <name evidence="2" type="ORF">PIB30_049443</name>
</gene>
<protein>
    <submittedName>
        <fullName evidence="2">Uncharacterized protein</fullName>
    </submittedName>
</protein>
<evidence type="ECO:0000313" key="3">
    <source>
        <dbReference type="Proteomes" id="UP001341840"/>
    </source>
</evidence>
<dbReference type="EMBL" id="JASCZI010121161">
    <property type="protein sequence ID" value="MED6160230.1"/>
    <property type="molecule type" value="Genomic_DNA"/>
</dbReference>
<evidence type="ECO:0000313" key="2">
    <source>
        <dbReference type="EMBL" id="MED6160230.1"/>
    </source>
</evidence>
<accession>A0ABU6UG20</accession>
<keyword evidence="1" id="KW-0812">Transmembrane</keyword>
<sequence length="135" mass="15444">MNNLNSSPTSFSLLQPSYPAVALNVMLVLHVIPISQFGIKKRMENLNLALLSSQKPLPLGHFGARDAKVKDVFNRKHFSIWRVFIAHRNYRYRVYALSHSNAYKAKAKPTQNNKSVQEKLITISFFDQRVSSLLD</sequence>
<name>A0ABU6UG20_9FABA</name>